<reference evidence="3" key="2">
    <citation type="submission" date="2015-01" db="EMBL/GenBank/DDBJ databases">
        <title>Evolutionary Origins and Diversification of the Mycorrhizal Mutualists.</title>
        <authorList>
            <consortium name="DOE Joint Genome Institute"/>
            <consortium name="Mycorrhizal Genomics Consortium"/>
            <person name="Kohler A."/>
            <person name="Kuo A."/>
            <person name="Nagy L.G."/>
            <person name="Floudas D."/>
            <person name="Copeland A."/>
            <person name="Barry K.W."/>
            <person name="Cichocki N."/>
            <person name="Veneault-Fourrey C."/>
            <person name="LaButti K."/>
            <person name="Lindquist E.A."/>
            <person name="Lipzen A."/>
            <person name="Lundell T."/>
            <person name="Morin E."/>
            <person name="Murat C."/>
            <person name="Riley R."/>
            <person name="Ohm R."/>
            <person name="Sun H."/>
            <person name="Tunlid A."/>
            <person name="Henrissat B."/>
            <person name="Grigoriev I.V."/>
            <person name="Hibbett D.S."/>
            <person name="Martin F."/>
        </authorList>
    </citation>
    <scope>NUCLEOTIDE SEQUENCE [LARGE SCALE GENOMIC DNA]</scope>
    <source>
        <strain evidence="3">441</strain>
    </source>
</reference>
<dbReference type="AlphaFoldDB" id="A0A0C9Z589"/>
<dbReference type="Pfam" id="PF20722">
    <property type="entry name" value="DUF6830"/>
    <property type="match status" value="1"/>
</dbReference>
<organism evidence="2 3">
    <name type="scientific">Pisolithus microcarpus 441</name>
    <dbReference type="NCBI Taxonomy" id="765257"/>
    <lineage>
        <taxon>Eukaryota</taxon>
        <taxon>Fungi</taxon>
        <taxon>Dikarya</taxon>
        <taxon>Basidiomycota</taxon>
        <taxon>Agaricomycotina</taxon>
        <taxon>Agaricomycetes</taxon>
        <taxon>Agaricomycetidae</taxon>
        <taxon>Boletales</taxon>
        <taxon>Sclerodermatineae</taxon>
        <taxon>Pisolithaceae</taxon>
        <taxon>Pisolithus</taxon>
    </lineage>
</organism>
<sequence length="144" mass="15858">DPTSTWVSHIAPGEQHHFKAPQSIHILFTKGLMSDSTTAVLSITVTPNHLKFKIADISNHYTLPDLTARLNECIAHHMGSITFGSTLQVFDEIAVWYKFHIQQYSTCRPSVIMPSQVAQAQPPSSDFPLGNCDAVLLNADGQSQ</sequence>
<evidence type="ECO:0000313" key="2">
    <source>
        <dbReference type="EMBL" id="KIK15168.1"/>
    </source>
</evidence>
<evidence type="ECO:0000259" key="1">
    <source>
        <dbReference type="Pfam" id="PF20722"/>
    </source>
</evidence>
<name>A0A0C9Z589_9AGAM</name>
<feature type="non-terminal residue" evidence="2">
    <location>
        <position position="1"/>
    </location>
</feature>
<dbReference type="InterPro" id="IPR049233">
    <property type="entry name" value="DUF6830"/>
</dbReference>
<evidence type="ECO:0000313" key="3">
    <source>
        <dbReference type="Proteomes" id="UP000054018"/>
    </source>
</evidence>
<dbReference type="OrthoDB" id="2688098at2759"/>
<dbReference type="Proteomes" id="UP000054018">
    <property type="component" value="Unassembled WGS sequence"/>
</dbReference>
<gene>
    <name evidence="2" type="ORF">PISMIDRAFT_39543</name>
</gene>
<protein>
    <recommendedName>
        <fullName evidence="1">DUF6830 domain-containing protein</fullName>
    </recommendedName>
</protein>
<reference evidence="2 3" key="1">
    <citation type="submission" date="2014-04" db="EMBL/GenBank/DDBJ databases">
        <authorList>
            <consortium name="DOE Joint Genome Institute"/>
            <person name="Kuo A."/>
            <person name="Kohler A."/>
            <person name="Costa M.D."/>
            <person name="Nagy L.G."/>
            <person name="Floudas D."/>
            <person name="Copeland A."/>
            <person name="Barry K.W."/>
            <person name="Cichocki N."/>
            <person name="Veneault-Fourrey C."/>
            <person name="LaButti K."/>
            <person name="Lindquist E.A."/>
            <person name="Lipzen A."/>
            <person name="Lundell T."/>
            <person name="Morin E."/>
            <person name="Murat C."/>
            <person name="Sun H."/>
            <person name="Tunlid A."/>
            <person name="Henrissat B."/>
            <person name="Grigoriev I.V."/>
            <person name="Hibbett D.S."/>
            <person name="Martin F."/>
            <person name="Nordberg H.P."/>
            <person name="Cantor M.N."/>
            <person name="Hua S.X."/>
        </authorList>
    </citation>
    <scope>NUCLEOTIDE SEQUENCE [LARGE SCALE GENOMIC DNA]</scope>
    <source>
        <strain evidence="2 3">441</strain>
    </source>
</reference>
<feature type="non-terminal residue" evidence="2">
    <location>
        <position position="144"/>
    </location>
</feature>
<dbReference type="HOGENOM" id="CLU_150411_0_0_1"/>
<dbReference type="EMBL" id="KN833903">
    <property type="protein sequence ID" value="KIK15168.1"/>
    <property type="molecule type" value="Genomic_DNA"/>
</dbReference>
<keyword evidence="3" id="KW-1185">Reference proteome</keyword>
<accession>A0A0C9Z589</accession>
<feature type="domain" description="DUF6830" evidence="1">
    <location>
        <begin position="35"/>
        <end position="143"/>
    </location>
</feature>
<proteinExistence type="predicted"/>